<dbReference type="AlphaFoldDB" id="Q6TFA2"/>
<dbReference type="EMBL" id="AY422737">
    <property type="protein sequence ID" value="AAR06618.1"/>
    <property type="molecule type" value="Genomic_DNA"/>
</dbReference>
<proteinExistence type="predicted"/>
<name>Q6TFA2_AERHY</name>
<reference evidence="1" key="2">
    <citation type="submission" date="2003-09" db="EMBL/GenBank/DDBJ databases">
        <authorList>
            <person name="Lau Y.L."/>
            <person name="Leung K.Y."/>
        </authorList>
    </citation>
    <scope>NUCLEOTIDE SEQUENCE</scope>
    <source>
        <strain evidence="1">PPD134/91</strain>
    </source>
</reference>
<organism evidence="1">
    <name type="scientific">Aeromonas hydrophila</name>
    <dbReference type="NCBI Taxonomy" id="644"/>
    <lineage>
        <taxon>Bacteria</taxon>
        <taxon>Pseudomonadati</taxon>
        <taxon>Pseudomonadota</taxon>
        <taxon>Gammaproteobacteria</taxon>
        <taxon>Aeromonadales</taxon>
        <taxon>Aeromonadaceae</taxon>
        <taxon>Aeromonas</taxon>
    </lineage>
</organism>
<evidence type="ECO:0000313" key="1">
    <source>
        <dbReference type="EMBL" id="AAR06618.1"/>
    </source>
</evidence>
<protein>
    <submittedName>
        <fullName evidence="1">Uncharacterized protein</fullName>
    </submittedName>
</protein>
<accession>Q6TFA2</accession>
<sequence>MNELNLIVQKKHSFLGYIHKAFFNFYQLSDRTVFKKSPPRVTLSISELNPISLGLNQLTPVFFFRLLIITAR</sequence>
<reference evidence="1" key="1">
    <citation type="journal article" date="2000" name="Microbiology">
        <title>Molecular analysis of genetic differences between virulent and avirulent strains of Aeromonas hydrophila isolated from diseased fish.</title>
        <authorList>
            <person name="Zhang Y.L."/>
            <person name="Ong C.T."/>
            <person name="Leung K.Y."/>
        </authorList>
    </citation>
    <scope>NUCLEOTIDE SEQUENCE</scope>
    <source>
        <strain evidence="1">PPD134/91</strain>
    </source>
</reference>